<evidence type="ECO:0000256" key="1">
    <source>
        <dbReference type="ARBA" id="ARBA00005395"/>
    </source>
</evidence>
<comment type="function">
    <text evidence="5">Acetylates the N-terminal alanine of ribosomal protein bS18.</text>
</comment>
<dbReference type="NCBIfam" id="TIGR01575">
    <property type="entry name" value="rimI"/>
    <property type="match status" value="1"/>
</dbReference>
<comment type="subcellular location">
    <subcellularLocation>
        <location evidence="5">Cytoplasm</location>
    </subcellularLocation>
</comment>
<dbReference type="EMBL" id="JBHTKL010000006">
    <property type="protein sequence ID" value="MFD1021115.1"/>
    <property type="molecule type" value="Genomic_DNA"/>
</dbReference>
<evidence type="ECO:0000256" key="2">
    <source>
        <dbReference type="ARBA" id="ARBA00022490"/>
    </source>
</evidence>
<keyword evidence="7" id="KW-0689">Ribosomal protein</keyword>
<feature type="domain" description="N-acetyltransferase" evidence="6">
    <location>
        <begin position="9"/>
        <end position="153"/>
    </location>
</feature>
<keyword evidence="7" id="KW-0687">Ribonucleoprotein</keyword>
<name>A0ABW3L7E3_9BACI</name>
<dbReference type="InterPro" id="IPR000182">
    <property type="entry name" value="GNAT_dom"/>
</dbReference>
<evidence type="ECO:0000256" key="3">
    <source>
        <dbReference type="ARBA" id="ARBA00022679"/>
    </source>
</evidence>
<proteinExistence type="inferred from homology"/>
<keyword evidence="3 7" id="KW-0808">Transferase</keyword>
<evidence type="ECO:0000256" key="5">
    <source>
        <dbReference type="RuleBase" id="RU363094"/>
    </source>
</evidence>
<dbReference type="PANTHER" id="PTHR43420:SF44">
    <property type="entry name" value="ACETYLTRANSFERASE YPEA"/>
    <property type="match status" value="1"/>
</dbReference>
<protein>
    <recommendedName>
        <fullName evidence="5">[Ribosomal protein bS18]-alanine N-acetyltransferase</fullName>
        <ecNumber evidence="5">2.3.1.266</ecNumber>
    </recommendedName>
</protein>
<comment type="similarity">
    <text evidence="1 5">Belongs to the acetyltransferase family. RimI subfamily.</text>
</comment>
<organism evidence="7 8">
    <name type="scientific">Thalassobacillus hwangdonensis</name>
    <dbReference type="NCBI Taxonomy" id="546108"/>
    <lineage>
        <taxon>Bacteria</taxon>
        <taxon>Bacillati</taxon>
        <taxon>Bacillota</taxon>
        <taxon>Bacilli</taxon>
        <taxon>Bacillales</taxon>
        <taxon>Bacillaceae</taxon>
        <taxon>Thalassobacillus</taxon>
    </lineage>
</organism>
<dbReference type="RefSeq" id="WP_386063978.1">
    <property type="nucleotide sequence ID" value="NZ_JBHTKL010000006.1"/>
</dbReference>
<comment type="caution">
    <text evidence="7">The sequence shown here is derived from an EMBL/GenBank/DDBJ whole genome shotgun (WGS) entry which is preliminary data.</text>
</comment>
<keyword evidence="4 7" id="KW-0012">Acyltransferase</keyword>
<dbReference type="InterPro" id="IPR006464">
    <property type="entry name" value="AcTrfase_RimI/Ard1"/>
</dbReference>
<dbReference type="InterPro" id="IPR050680">
    <property type="entry name" value="YpeA/RimI_acetyltransf"/>
</dbReference>
<keyword evidence="2 5" id="KW-0963">Cytoplasm</keyword>
<reference evidence="8" key="1">
    <citation type="journal article" date="2019" name="Int. J. Syst. Evol. Microbiol.">
        <title>The Global Catalogue of Microorganisms (GCM) 10K type strain sequencing project: providing services to taxonomists for standard genome sequencing and annotation.</title>
        <authorList>
            <consortium name="The Broad Institute Genomics Platform"/>
            <consortium name="The Broad Institute Genome Sequencing Center for Infectious Disease"/>
            <person name="Wu L."/>
            <person name="Ma J."/>
        </authorList>
    </citation>
    <scope>NUCLEOTIDE SEQUENCE [LARGE SCALE GENOMIC DNA]</scope>
    <source>
        <strain evidence="8">CCUG 56607</strain>
    </source>
</reference>
<dbReference type="CDD" id="cd04301">
    <property type="entry name" value="NAT_SF"/>
    <property type="match status" value="1"/>
</dbReference>
<dbReference type="PANTHER" id="PTHR43420">
    <property type="entry name" value="ACETYLTRANSFERASE"/>
    <property type="match status" value="1"/>
</dbReference>
<dbReference type="PROSITE" id="PS51186">
    <property type="entry name" value="GNAT"/>
    <property type="match status" value="1"/>
</dbReference>
<accession>A0ABW3L7E3</accession>
<dbReference type="GO" id="GO:0008999">
    <property type="term" value="F:protein-N-terminal-alanine acetyltransferase activity"/>
    <property type="evidence" value="ECO:0007669"/>
    <property type="project" value="UniProtKB-EC"/>
</dbReference>
<evidence type="ECO:0000313" key="8">
    <source>
        <dbReference type="Proteomes" id="UP001596990"/>
    </source>
</evidence>
<dbReference type="Gene3D" id="3.40.630.30">
    <property type="match status" value="1"/>
</dbReference>
<evidence type="ECO:0000259" key="6">
    <source>
        <dbReference type="PROSITE" id="PS51186"/>
    </source>
</evidence>
<dbReference type="EC" id="2.3.1.266" evidence="5"/>
<comment type="catalytic activity">
    <reaction evidence="5">
        <text>N-terminal L-alanyl-[ribosomal protein bS18] + acetyl-CoA = N-terminal N(alpha)-acetyl-L-alanyl-[ribosomal protein bS18] + CoA + H(+)</text>
        <dbReference type="Rhea" id="RHEA:43756"/>
        <dbReference type="Rhea" id="RHEA-COMP:10676"/>
        <dbReference type="Rhea" id="RHEA-COMP:10677"/>
        <dbReference type="ChEBI" id="CHEBI:15378"/>
        <dbReference type="ChEBI" id="CHEBI:57287"/>
        <dbReference type="ChEBI" id="CHEBI:57288"/>
        <dbReference type="ChEBI" id="CHEBI:64718"/>
        <dbReference type="ChEBI" id="CHEBI:83683"/>
        <dbReference type="EC" id="2.3.1.266"/>
    </reaction>
</comment>
<gene>
    <name evidence="7" type="primary">rimI</name>
    <name evidence="7" type="ORF">ACFQ2J_18135</name>
</gene>
<evidence type="ECO:0000256" key="4">
    <source>
        <dbReference type="ARBA" id="ARBA00023315"/>
    </source>
</evidence>
<evidence type="ECO:0000313" key="7">
    <source>
        <dbReference type="EMBL" id="MFD1021115.1"/>
    </source>
</evidence>
<dbReference type="SUPFAM" id="SSF55729">
    <property type="entry name" value="Acyl-CoA N-acyltransferases (Nat)"/>
    <property type="match status" value="1"/>
</dbReference>
<dbReference type="Proteomes" id="UP001596990">
    <property type="component" value="Unassembled WGS sequence"/>
</dbReference>
<keyword evidence="8" id="KW-1185">Reference proteome</keyword>
<dbReference type="InterPro" id="IPR016181">
    <property type="entry name" value="Acyl_CoA_acyltransferase"/>
</dbReference>
<sequence length="153" mass="17739">MGRSEMDTAIVRKMTQADLEAVMEVEHSSFTVPWTKETFVNEMEINRYAHYFVIEKDQNVVGYCGLWVIIDEAHITNIAILPEYRGKEYGSFLLEHVIQYARDMGAIQISLEVRVSNMAAQRMYRRFGMVPGGVRKNYYTDDGEDALVMWVKL</sequence>
<dbReference type="GO" id="GO:0005840">
    <property type="term" value="C:ribosome"/>
    <property type="evidence" value="ECO:0007669"/>
    <property type="project" value="UniProtKB-KW"/>
</dbReference>
<dbReference type="Pfam" id="PF00583">
    <property type="entry name" value="Acetyltransf_1"/>
    <property type="match status" value="1"/>
</dbReference>